<name>I7MD84_TETTS</name>
<proteinExistence type="predicted"/>
<dbReference type="Gene3D" id="1.10.287.70">
    <property type="match status" value="1"/>
</dbReference>
<dbReference type="GO" id="GO:0016020">
    <property type="term" value="C:membrane"/>
    <property type="evidence" value="ECO:0007669"/>
    <property type="project" value="InterPro"/>
</dbReference>
<dbReference type="SUPFAM" id="SSF81324">
    <property type="entry name" value="Voltage-gated potassium channels"/>
    <property type="match status" value="1"/>
</dbReference>
<dbReference type="Pfam" id="PF07885">
    <property type="entry name" value="Ion_trans_2"/>
    <property type="match status" value="1"/>
</dbReference>
<reference evidence="5" key="1">
    <citation type="journal article" date="2006" name="PLoS Biol.">
        <title>Macronuclear genome sequence of the ciliate Tetrahymena thermophila, a model eukaryote.</title>
        <authorList>
            <person name="Eisen J.A."/>
            <person name="Coyne R.S."/>
            <person name="Wu M."/>
            <person name="Wu D."/>
            <person name="Thiagarajan M."/>
            <person name="Wortman J.R."/>
            <person name="Badger J.H."/>
            <person name="Ren Q."/>
            <person name="Amedeo P."/>
            <person name="Jones K.M."/>
            <person name="Tallon L.J."/>
            <person name="Delcher A.L."/>
            <person name="Salzberg S.L."/>
            <person name="Silva J.C."/>
            <person name="Haas B.J."/>
            <person name="Majoros W.H."/>
            <person name="Farzad M."/>
            <person name="Carlton J.M."/>
            <person name="Smith R.K. Jr."/>
            <person name="Garg J."/>
            <person name="Pearlman R.E."/>
            <person name="Karrer K.M."/>
            <person name="Sun L."/>
            <person name="Manning G."/>
            <person name="Elde N.C."/>
            <person name="Turkewitz A.P."/>
            <person name="Asai D.J."/>
            <person name="Wilkes D.E."/>
            <person name="Wang Y."/>
            <person name="Cai H."/>
            <person name="Collins K."/>
            <person name="Stewart B.A."/>
            <person name="Lee S.R."/>
            <person name="Wilamowska K."/>
            <person name="Weinberg Z."/>
            <person name="Ruzzo W.L."/>
            <person name="Wloga D."/>
            <person name="Gaertig J."/>
            <person name="Frankel J."/>
            <person name="Tsao C.-C."/>
            <person name="Gorovsky M.A."/>
            <person name="Keeling P.J."/>
            <person name="Waller R.F."/>
            <person name="Patron N.J."/>
            <person name="Cherry J.M."/>
            <person name="Stover N.A."/>
            <person name="Krieger C.J."/>
            <person name="del Toro C."/>
            <person name="Ryder H.F."/>
            <person name="Williamson S.C."/>
            <person name="Barbeau R.A."/>
            <person name="Hamilton E.P."/>
            <person name="Orias E."/>
        </authorList>
    </citation>
    <scope>NUCLEOTIDE SEQUENCE [LARGE SCALE GENOMIC DNA]</scope>
    <source>
        <strain evidence="5">SB210</strain>
    </source>
</reference>
<dbReference type="GO" id="GO:0016286">
    <property type="term" value="F:small conductance calcium-activated potassium channel activity"/>
    <property type="evidence" value="ECO:0007669"/>
    <property type="project" value="InterPro"/>
</dbReference>
<evidence type="ECO:0000256" key="1">
    <source>
        <dbReference type="SAM" id="MobiDB-lite"/>
    </source>
</evidence>
<feature type="transmembrane region" description="Helical" evidence="2">
    <location>
        <begin position="333"/>
        <end position="362"/>
    </location>
</feature>
<feature type="region of interest" description="Disordered" evidence="1">
    <location>
        <begin position="1"/>
        <end position="31"/>
    </location>
</feature>
<keyword evidence="2" id="KW-0812">Transmembrane</keyword>
<dbReference type="eggNOG" id="KOG3684">
    <property type="taxonomic scope" value="Eukaryota"/>
</dbReference>
<organism evidence="4 5">
    <name type="scientific">Tetrahymena thermophila (strain SB210)</name>
    <dbReference type="NCBI Taxonomy" id="312017"/>
    <lineage>
        <taxon>Eukaryota</taxon>
        <taxon>Sar</taxon>
        <taxon>Alveolata</taxon>
        <taxon>Ciliophora</taxon>
        <taxon>Intramacronucleata</taxon>
        <taxon>Oligohymenophorea</taxon>
        <taxon>Hymenostomatida</taxon>
        <taxon>Tetrahymenina</taxon>
        <taxon>Tetrahymenidae</taxon>
        <taxon>Tetrahymena</taxon>
    </lineage>
</organism>
<protein>
    <submittedName>
        <fullName evidence="4">Small-conductance calcium-activated potassium channel protein</fullName>
    </submittedName>
</protein>
<dbReference type="OrthoDB" id="6128189at2759"/>
<dbReference type="RefSeq" id="XP_001033338.3">
    <property type="nucleotide sequence ID" value="XM_001033338.3"/>
</dbReference>
<evidence type="ECO:0000313" key="4">
    <source>
        <dbReference type="EMBL" id="EAR85675.3"/>
    </source>
</evidence>
<feature type="domain" description="Potassium channel" evidence="3">
    <location>
        <begin position="309"/>
        <end position="357"/>
    </location>
</feature>
<keyword evidence="4" id="KW-0813">Transport</keyword>
<evidence type="ECO:0000313" key="5">
    <source>
        <dbReference type="Proteomes" id="UP000009168"/>
    </source>
</evidence>
<evidence type="ECO:0000256" key="2">
    <source>
        <dbReference type="SAM" id="Phobius"/>
    </source>
</evidence>
<dbReference type="InParanoid" id="I7MD84"/>
<feature type="transmembrane region" description="Helical" evidence="2">
    <location>
        <begin position="168"/>
        <end position="185"/>
    </location>
</feature>
<dbReference type="GeneID" id="7831478"/>
<evidence type="ECO:0000259" key="3">
    <source>
        <dbReference type="Pfam" id="PF07885"/>
    </source>
</evidence>
<dbReference type="InterPro" id="IPR013099">
    <property type="entry name" value="K_chnl_dom"/>
</dbReference>
<dbReference type="KEGG" id="tet:TTHERM_00420830"/>
<feature type="transmembrane region" description="Helical" evidence="2">
    <location>
        <begin position="123"/>
        <end position="143"/>
    </location>
</feature>
<accession>I7MD84</accession>
<dbReference type="EMBL" id="GG662536">
    <property type="protein sequence ID" value="EAR85675.3"/>
    <property type="molecule type" value="Genomic_DNA"/>
</dbReference>
<feature type="transmembrane region" description="Helical" evidence="2">
    <location>
        <begin position="205"/>
        <end position="227"/>
    </location>
</feature>
<keyword evidence="4" id="KW-0407">Ion channel</keyword>
<sequence>MKEENDQQINCEGDNKATFEKQETAKKSEFKSILKQDTNKKSEYRSEFWKKSDFLDFKKNLNKMLLDEETVEKIEDARETKFYFEKMRQLDLCRLTLMVQAQAVAILDYEIEFQDKNQYYANWFLYIILICSIILIIMTYFSYEAKNQFIIATKQAGKQTTIFNSGQWKLMLLEMLVFVVFPQPWFSDIKLYFFVDYYQIQVYHYLNEILLLFMLFRFFVMAKIVLMNTQWYSEKVNRICYLYATKMSPLFILKVYMQTNPMQVYWFCYIFSLFFYSYAMRICERPLIRDPPAEGGPNIPHFDQIAVPIWCIMITIPTVGYGDTFPVTNHGRFFSAMAAISGTFITSIMVNSLINILLINFLEAKSFYILSKLSVLQKLRLAASQMFLYINKKRKLTKENKKTGSISANLRNSIQNYKKAYREYKSIIDQSNLSEQLDRYFTYTQEEISILQEQMKTAQQTQQLISNVINSVNQSASKFPTNQAAGQFQVSQKEINRKTNPNFQSLYFTTDMFDTGINDKPYGFNYNMVNHINPNQYY</sequence>
<dbReference type="AlphaFoldDB" id="I7MD84"/>
<feature type="transmembrane region" description="Helical" evidence="2">
    <location>
        <begin position="263"/>
        <end position="280"/>
    </location>
</feature>
<dbReference type="InterPro" id="IPR015449">
    <property type="entry name" value="K_chnl_Ca-activ_SK"/>
</dbReference>
<feature type="transmembrane region" description="Helical" evidence="2">
    <location>
        <begin position="301"/>
        <end position="321"/>
    </location>
</feature>
<feature type="compositionally biased region" description="Basic and acidic residues" evidence="1">
    <location>
        <begin position="13"/>
        <end position="31"/>
    </location>
</feature>
<gene>
    <name evidence="4" type="ORF">TTHERM_00420830</name>
</gene>
<keyword evidence="4" id="KW-0406">Ion transport</keyword>
<dbReference type="PANTHER" id="PTHR10153">
    <property type="entry name" value="SMALL CONDUCTANCE CALCIUM-ACTIVATED POTASSIUM CHANNEL"/>
    <property type="match status" value="1"/>
</dbReference>
<keyword evidence="2" id="KW-0472">Membrane</keyword>
<keyword evidence="5" id="KW-1185">Reference proteome</keyword>
<dbReference type="Proteomes" id="UP000009168">
    <property type="component" value="Unassembled WGS sequence"/>
</dbReference>
<keyword evidence="2" id="KW-1133">Transmembrane helix</keyword>